<dbReference type="InterPro" id="IPR036875">
    <property type="entry name" value="Znf_CCHC_sf"/>
</dbReference>
<evidence type="ECO:0000259" key="11">
    <source>
        <dbReference type="PROSITE" id="PS50158"/>
    </source>
</evidence>
<feature type="compositionally biased region" description="Polar residues" evidence="9">
    <location>
        <begin position="1"/>
        <end position="16"/>
    </location>
</feature>
<feature type="region of interest" description="Disordered" evidence="9">
    <location>
        <begin position="1"/>
        <end position="30"/>
    </location>
</feature>
<comment type="caution">
    <text evidence="13">The sequence shown here is derived from an EMBL/GenBank/DDBJ whole genome shotgun (WGS) entry which is preliminary data.</text>
</comment>
<keyword evidence="2" id="KW-0479">Metal-binding</keyword>
<dbReference type="Gene3D" id="2.40.70.10">
    <property type="entry name" value="Acid Proteases"/>
    <property type="match status" value="1"/>
</dbReference>
<evidence type="ECO:0000256" key="9">
    <source>
        <dbReference type="SAM" id="MobiDB-lite"/>
    </source>
</evidence>
<dbReference type="Proteomes" id="UP001151699">
    <property type="component" value="Chromosome A"/>
</dbReference>
<dbReference type="SUPFAM" id="SSF57667">
    <property type="entry name" value="beta-beta-alpha zinc fingers"/>
    <property type="match status" value="2"/>
</dbReference>
<dbReference type="Pfam" id="PF13650">
    <property type="entry name" value="Asp_protease_2"/>
    <property type="match status" value="1"/>
</dbReference>
<dbReference type="Pfam" id="PF00098">
    <property type="entry name" value="zf-CCHC"/>
    <property type="match status" value="1"/>
</dbReference>
<dbReference type="InterPro" id="IPR001995">
    <property type="entry name" value="Peptidase_A2_cat"/>
</dbReference>
<dbReference type="SMART" id="SM00355">
    <property type="entry name" value="ZnF_C2H2"/>
    <property type="match status" value="3"/>
</dbReference>
<evidence type="ECO:0000259" key="10">
    <source>
        <dbReference type="PROSITE" id="PS50157"/>
    </source>
</evidence>
<organism evidence="13 14">
    <name type="scientific">Pseudolycoriella hygida</name>
    <dbReference type="NCBI Taxonomy" id="35572"/>
    <lineage>
        <taxon>Eukaryota</taxon>
        <taxon>Metazoa</taxon>
        <taxon>Ecdysozoa</taxon>
        <taxon>Arthropoda</taxon>
        <taxon>Hexapoda</taxon>
        <taxon>Insecta</taxon>
        <taxon>Pterygota</taxon>
        <taxon>Neoptera</taxon>
        <taxon>Endopterygota</taxon>
        <taxon>Diptera</taxon>
        <taxon>Nematocera</taxon>
        <taxon>Sciaroidea</taxon>
        <taxon>Sciaridae</taxon>
        <taxon>Pseudolycoriella</taxon>
    </lineage>
</organism>
<accession>A0A9Q0S5W8</accession>
<dbReference type="GO" id="GO:0003676">
    <property type="term" value="F:nucleic acid binding"/>
    <property type="evidence" value="ECO:0007669"/>
    <property type="project" value="InterPro"/>
</dbReference>
<keyword evidence="14" id="KW-1185">Reference proteome</keyword>
<dbReference type="AlphaFoldDB" id="A0A9Q0S5W8"/>
<evidence type="ECO:0000256" key="6">
    <source>
        <dbReference type="ARBA" id="ARBA00022833"/>
    </source>
</evidence>
<dbReference type="InterPro" id="IPR036236">
    <property type="entry name" value="Znf_C2H2_sf"/>
</dbReference>
<evidence type="ECO:0000313" key="14">
    <source>
        <dbReference type="Proteomes" id="UP001151699"/>
    </source>
</evidence>
<evidence type="ECO:0000313" key="13">
    <source>
        <dbReference type="EMBL" id="KAJ6646329.1"/>
    </source>
</evidence>
<sequence>STGVSGSYSRGSNRTASVHEADRERGLSESYRLKEDLIQRLLGQEEQREQINGSEDDEKVFRDENDNGSRNEEIRLDTTETVNRNNDGYNFVPRCRGRAAKVQRRDAREHRGVANRVRGDCRHMQVDGCAKGEAKLAVEANREIISYETLVKHLKEEHKDDASSAEIHERLLSRKKKPEESYVEFMYVVTGLPDKLQDKLTLFEAENFVELKKKLKVVAASAADRNGTTQGNESKTTPKRGFHRSQRQAAGSEARRAIKCFSCGKEGHKKHECPEKDKGQKCFNCESYGHKTKEPAAVSVIEMSDEINMMVKVAIQGKETTALLDTGSPYNVMSLRVYKRLGLKKWSSTPVTMKGFAGATQFPLGEIEVVQDGLMSYDLLIGRSLLTHADVFIERGIPRIVKREAESVDVAEVLQLMNIEPVEKEEKIESLRLKHKDSLKKHIIWHNSKTATCGVCGRVSSNIRALRAHMQSAHREASLECTICGKMFKKQQVLKEHMAIHAGITDLYTCTFCTKTFRSNSNMYSHRKRAHPIELEQMKSATPVVT</sequence>
<evidence type="ECO:0000256" key="5">
    <source>
        <dbReference type="ARBA" id="ARBA00022801"/>
    </source>
</evidence>
<dbReference type="SMART" id="SM00343">
    <property type="entry name" value="ZnF_C2HC"/>
    <property type="match status" value="2"/>
</dbReference>
<dbReference type="InterPro" id="IPR001878">
    <property type="entry name" value="Znf_CCHC"/>
</dbReference>
<feature type="compositionally biased region" description="Basic and acidic residues" evidence="9">
    <location>
        <begin position="17"/>
        <end position="30"/>
    </location>
</feature>
<dbReference type="Gene3D" id="3.30.160.60">
    <property type="entry name" value="Classic Zinc Finger"/>
    <property type="match status" value="2"/>
</dbReference>
<keyword evidence="7" id="KW-0539">Nucleus</keyword>
<keyword evidence="3" id="KW-0677">Repeat</keyword>
<keyword evidence="5" id="KW-0378">Hydrolase</keyword>
<dbReference type="GO" id="GO:0005634">
    <property type="term" value="C:nucleus"/>
    <property type="evidence" value="ECO:0007669"/>
    <property type="project" value="UniProtKB-SubCell"/>
</dbReference>
<dbReference type="PROSITE" id="PS50157">
    <property type="entry name" value="ZINC_FINGER_C2H2_2"/>
    <property type="match status" value="2"/>
</dbReference>
<dbReference type="PANTHER" id="PTHR16515:SF66">
    <property type="entry name" value="C2H2-TYPE DOMAIN-CONTAINING PROTEIN"/>
    <property type="match status" value="1"/>
</dbReference>
<feature type="compositionally biased region" description="Basic residues" evidence="9">
    <location>
        <begin position="237"/>
        <end position="246"/>
    </location>
</feature>
<dbReference type="GO" id="GO:0010468">
    <property type="term" value="P:regulation of gene expression"/>
    <property type="evidence" value="ECO:0007669"/>
    <property type="project" value="TreeGrafter"/>
</dbReference>
<dbReference type="CDD" id="cd00303">
    <property type="entry name" value="retropepsin_like"/>
    <property type="match status" value="1"/>
</dbReference>
<dbReference type="Gene3D" id="4.10.60.10">
    <property type="entry name" value="Zinc finger, CCHC-type"/>
    <property type="match status" value="1"/>
</dbReference>
<feature type="domain" description="CCHC-type" evidence="11">
    <location>
        <begin position="259"/>
        <end position="275"/>
    </location>
</feature>
<dbReference type="SUPFAM" id="SSF57756">
    <property type="entry name" value="Retrovirus zinc finger-like domains"/>
    <property type="match status" value="1"/>
</dbReference>
<dbReference type="PROSITE" id="PS50175">
    <property type="entry name" value="ASP_PROT_RETROV"/>
    <property type="match status" value="1"/>
</dbReference>
<keyword evidence="4 8" id="KW-0863">Zinc-finger</keyword>
<feature type="non-terminal residue" evidence="13">
    <location>
        <position position="1"/>
    </location>
</feature>
<feature type="non-terminal residue" evidence="13">
    <location>
        <position position="546"/>
    </location>
</feature>
<feature type="domain" description="C2H2-type" evidence="10">
    <location>
        <begin position="508"/>
        <end position="536"/>
    </location>
</feature>
<dbReference type="GO" id="GO:0004190">
    <property type="term" value="F:aspartic-type endopeptidase activity"/>
    <property type="evidence" value="ECO:0007669"/>
    <property type="project" value="InterPro"/>
</dbReference>
<evidence type="ECO:0000256" key="8">
    <source>
        <dbReference type="PROSITE-ProRule" id="PRU00042"/>
    </source>
</evidence>
<evidence type="ECO:0000256" key="1">
    <source>
        <dbReference type="ARBA" id="ARBA00004123"/>
    </source>
</evidence>
<evidence type="ECO:0000259" key="12">
    <source>
        <dbReference type="PROSITE" id="PS50175"/>
    </source>
</evidence>
<protein>
    <submittedName>
        <fullName evidence="13">Transcription factor grauzone</fullName>
    </submittedName>
</protein>
<dbReference type="PROSITE" id="PS00028">
    <property type="entry name" value="ZINC_FINGER_C2H2_1"/>
    <property type="match status" value="2"/>
</dbReference>
<dbReference type="PANTHER" id="PTHR16515">
    <property type="entry name" value="PR DOMAIN ZINC FINGER PROTEIN"/>
    <property type="match status" value="1"/>
</dbReference>
<name>A0A9Q0S5W8_9DIPT</name>
<dbReference type="PROSITE" id="PS50158">
    <property type="entry name" value="ZF_CCHC"/>
    <property type="match status" value="1"/>
</dbReference>
<feature type="compositionally biased region" description="Basic and acidic residues" evidence="9">
    <location>
        <begin position="59"/>
        <end position="73"/>
    </location>
</feature>
<dbReference type="InterPro" id="IPR021109">
    <property type="entry name" value="Peptidase_aspartic_dom_sf"/>
</dbReference>
<feature type="domain" description="C2H2-type" evidence="10">
    <location>
        <begin position="479"/>
        <end position="506"/>
    </location>
</feature>
<dbReference type="EMBL" id="WJQU01000001">
    <property type="protein sequence ID" value="KAJ6646329.1"/>
    <property type="molecule type" value="Genomic_DNA"/>
</dbReference>
<proteinExistence type="predicted"/>
<evidence type="ECO:0000256" key="3">
    <source>
        <dbReference type="ARBA" id="ARBA00022737"/>
    </source>
</evidence>
<comment type="subcellular location">
    <subcellularLocation>
        <location evidence="1">Nucleus</location>
    </subcellularLocation>
</comment>
<dbReference type="InterPro" id="IPR050331">
    <property type="entry name" value="Zinc_finger"/>
</dbReference>
<dbReference type="GO" id="GO:0008270">
    <property type="term" value="F:zinc ion binding"/>
    <property type="evidence" value="ECO:0007669"/>
    <property type="project" value="UniProtKB-KW"/>
</dbReference>
<gene>
    <name evidence="13" type="primary">grau_7</name>
    <name evidence="13" type="ORF">Bhyg_01540</name>
</gene>
<dbReference type="GO" id="GO:0006508">
    <property type="term" value="P:proteolysis"/>
    <property type="evidence" value="ECO:0007669"/>
    <property type="project" value="InterPro"/>
</dbReference>
<dbReference type="FunFam" id="3.30.160.60:FF:000145">
    <property type="entry name" value="Zinc finger protein 574"/>
    <property type="match status" value="1"/>
</dbReference>
<evidence type="ECO:0000256" key="4">
    <source>
        <dbReference type="ARBA" id="ARBA00022771"/>
    </source>
</evidence>
<feature type="region of interest" description="Disordered" evidence="9">
    <location>
        <begin position="223"/>
        <end position="251"/>
    </location>
</feature>
<dbReference type="Pfam" id="PF00096">
    <property type="entry name" value="zf-C2H2"/>
    <property type="match status" value="2"/>
</dbReference>
<dbReference type="OrthoDB" id="10039931at2759"/>
<feature type="region of interest" description="Disordered" evidence="9">
    <location>
        <begin position="44"/>
        <end position="73"/>
    </location>
</feature>
<feature type="domain" description="Peptidase A2" evidence="12">
    <location>
        <begin position="320"/>
        <end position="361"/>
    </location>
</feature>
<dbReference type="SUPFAM" id="SSF50630">
    <property type="entry name" value="Acid proteases"/>
    <property type="match status" value="1"/>
</dbReference>
<reference evidence="13" key="1">
    <citation type="submission" date="2022-07" db="EMBL/GenBank/DDBJ databases">
        <authorList>
            <person name="Trinca V."/>
            <person name="Uliana J.V.C."/>
            <person name="Torres T.T."/>
            <person name="Ward R.J."/>
            <person name="Monesi N."/>
        </authorList>
    </citation>
    <scope>NUCLEOTIDE SEQUENCE</scope>
    <source>
        <strain evidence="13">HSMRA1968</strain>
        <tissue evidence="13">Whole embryos</tissue>
    </source>
</reference>
<evidence type="ECO:0000256" key="2">
    <source>
        <dbReference type="ARBA" id="ARBA00022723"/>
    </source>
</evidence>
<feature type="compositionally biased region" description="Polar residues" evidence="9">
    <location>
        <begin position="226"/>
        <end position="235"/>
    </location>
</feature>
<dbReference type="InterPro" id="IPR013087">
    <property type="entry name" value="Znf_C2H2_type"/>
</dbReference>
<evidence type="ECO:0000256" key="7">
    <source>
        <dbReference type="ARBA" id="ARBA00023242"/>
    </source>
</evidence>
<keyword evidence="6" id="KW-0862">Zinc</keyword>